<gene>
    <name evidence="2" type="ORF">M9Y10_023414</name>
</gene>
<comment type="caution">
    <text evidence="2">The sequence shown here is derived from an EMBL/GenBank/DDBJ whole genome shotgun (WGS) entry which is preliminary data.</text>
</comment>
<evidence type="ECO:0000256" key="1">
    <source>
        <dbReference type="SAM" id="MobiDB-lite"/>
    </source>
</evidence>
<dbReference type="Proteomes" id="UP001470230">
    <property type="component" value="Unassembled WGS sequence"/>
</dbReference>
<accession>A0ABR2KVP7</accession>
<feature type="region of interest" description="Disordered" evidence="1">
    <location>
        <begin position="127"/>
        <end position="315"/>
    </location>
</feature>
<organism evidence="2 3">
    <name type="scientific">Tritrichomonas musculus</name>
    <dbReference type="NCBI Taxonomy" id="1915356"/>
    <lineage>
        <taxon>Eukaryota</taxon>
        <taxon>Metamonada</taxon>
        <taxon>Parabasalia</taxon>
        <taxon>Tritrichomonadida</taxon>
        <taxon>Tritrichomonadidae</taxon>
        <taxon>Tritrichomonas</taxon>
    </lineage>
</organism>
<reference evidence="2 3" key="1">
    <citation type="submission" date="2024-04" db="EMBL/GenBank/DDBJ databases">
        <title>Tritrichomonas musculus Genome.</title>
        <authorList>
            <person name="Alves-Ferreira E."/>
            <person name="Grigg M."/>
            <person name="Lorenzi H."/>
            <person name="Galac M."/>
        </authorList>
    </citation>
    <scope>NUCLEOTIDE SEQUENCE [LARGE SCALE GENOMIC DNA]</scope>
    <source>
        <strain evidence="2 3">EAF2021</strain>
    </source>
</reference>
<feature type="compositionally biased region" description="Acidic residues" evidence="1">
    <location>
        <begin position="264"/>
        <end position="289"/>
    </location>
</feature>
<keyword evidence="3" id="KW-1185">Reference proteome</keyword>
<feature type="compositionally biased region" description="Basic and acidic residues" evidence="1">
    <location>
        <begin position="290"/>
        <end position="301"/>
    </location>
</feature>
<feature type="compositionally biased region" description="Basic residues" evidence="1">
    <location>
        <begin position="141"/>
        <end position="150"/>
    </location>
</feature>
<feature type="compositionally biased region" description="Polar residues" evidence="1">
    <location>
        <begin position="205"/>
        <end position="216"/>
    </location>
</feature>
<protein>
    <submittedName>
        <fullName evidence="2">Uncharacterized protein</fullName>
    </submittedName>
</protein>
<proteinExistence type="predicted"/>
<evidence type="ECO:0000313" key="3">
    <source>
        <dbReference type="Proteomes" id="UP001470230"/>
    </source>
</evidence>
<feature type="compositionally biased region" description="Polar residues" evidence="1">
    <location>
        <begin position="252"/>
        <end position="263"/>
    </location>
</feature>
<dbReference type="EMBL" id="JAPFFF010000003">
    <property type="protein sequence ID" value="KAK8894972.1"/>
    <property type="molecule type" value="Genomic_DNA"/>
</dbReference>
<name>A0ABR2KVP7_9EUKA</name>
<evidence type="ECO:0000313" key="2">
    <source>
        <dbReference type="EMBL" id="KAK8894972.1"/>
    </source>
</evidence>
<feature type="compositionally biased region" description="Low complexity" evidence="1">
    <location>
        <begin position="217"/>
        <end position="235"/>
    </location>
</feature>
<sequence>MYRAIPEVNRICAMAERGRSYKLHQQALARIKNRPATFKQSDSMNNCGAIPSYAGSTTNGDAKSNCTRSTSLLSKAQKEKQLQIYNENQKILKAIEYQSPTICRADFFEHELDHERQVSRMTGKPEIYGFPVTKESNKANLNKKNKSKKNKNFDPEIVRPMPKKFDIASFENAESKSSQSKKKPQKGGNKNNGSNGGQLDDILTNGANGLLNTPQDNANAQNKKQQKPKAQQNKQTKSKNDQSGPLEEAVSSAVNDLSKTPQTDDQEKDDKKEDEEKEDDDKEDDDTEDGEKKDENGDLEKIVGGGIDALAGGAK</sequence>